<gene>
    <name evidence="10" type="ORF">VFDL14_21360</name>
</gene>
<evidence type="ECO:0000259" key="7">
    <source>
        <dbReference type="PROSITE" id="PS50111"/>
    </source>
</evidence>
<dbReference type="EMBL" id="JFFR01000027">
    <property type="protein sequence ID" value="KDN27437.1"/>
    <property type="molecule type" value="Genomic_DNA"/>
</dbReference>
<feature type="domain" description="HAMP" evidence="9">
    <location>
        <begin position="318"/>
        <end position="370"/>
    </location>
</feature>
<dbReference type="AlphaFoldDB" id="A0A066UNG2"/>
<keyword evidence="6" id="KW-0812">Transmembrane</keyword>
<evidence type="ECO:0000256" key="4">
    <source>
        <dbReference type="ARBA" id="ARBA00029447"/>
    </source>
</evidence>
<feature type="domain" description="T-SNARE coiled-coil homology" evidence="8">
    <location>
        <begin position="562"/>
        <end position="624"/>
    </location>
</feature>
<dbReference type="GO" id="GO:0007165">
    <property type="term" value="P:signal transduction"/>
    <property type="evidence" value="ECO:0007669"/>
    <property type="project" value="UniProtKB-KW"/>
</dbReference>
<dbReference type="SMART" id="SM01358">
    <property type="entry name" value="HBM"/>
    <property type="match status" value="1"/>
</dbReference>
<feature type="transmembrane region" description="Helical" evidence="6">
    <location>
        <begin position="12"/>
        <end position="32"/>
    </location>
</feature>
<dbReference type="SMART" id="SM00304">
    <property type="entry name" value="HAMP"/>
    <property type="match status" value="1"/>
</dbReference>
<dbReference type="Gene3D" id="1.10.287.950">
    <property type="entry name" value="Methyl-accepting chemotaxis protein"/>
    <property type="match status" value="1"/>
</dbReference>
<evidence type="ECO:0000313" key="11">
    <source>
        <dbReference type="Proteomes" id="UP000027219"/>
    </source>
</evidence>
<keyword evidence="3 5" id="KW-0807">Transducer</keyword>
<evidence type="ECO:0000256" key="2">
    <source>
        <dbReference type="ARBA" id="ARBA00022519"/>
    </source>
</evidence>
<keyword evidence="2" id="KW-1003">Cell membrane</keyword>
<reference evidence="10 11" key="1">
    <citation type="submission" date="2014-02" db="EMBL/GenBank/DDBJ databases">
        <title>Vibrio fortis Dalian14 Genome Sequencing.</title>
        <authorList>
            <person name="Wang Y."/>
            <person name="Song L."/>
            <person name="Liu G."/>
            <person name="Ding J."/>
        </authorList>
    </citation>
    <scope>NUCLEOTIDE SEQUENCE [LARGE SCALE GENOMIC DNA]</scope>
    <source>
        <strain evidence="10 11">Dalian14</strain>
    </source>
</reference>
<dbReference type="Pfam" id="PF00015">
    <property type="entry name" value="MCPsignal"/>
    <property type="match status" value="1"/>
</dbReference>
<dbReference type="GO" id="GO:0005886">
    <property type="term" value="C:plasma membrane"/>
    <property type="evidence" value="ECO:0007669"/>
    <property type="project" value="UniProtKB-SubCell"/>
</dbReference>
<dbReference type="Pfam" id="PF00672">
    <property type="entry name" value="HAMP"/>
    <property type="match status" value="1"/>
</dbReference>
<name>A0A066UNG2_9VIBR</name>
<dbReference type="InterPro" id="IPR004089">
    <property type="entry name" value="MCPsignal_dom"/>
</dbReference>
<dbReference type="OrthoDB" id="9795078at2"/>
<keyword evidence="11" id="KW-1185">Reference proteome</keyword>
<dbReference type="PANTHER" id="PTHR32089">
    <property type="entry name" value="METHYL-ACCEPTING CHEMOTAXIS PROTEIN MCPB"/>
    <property type="match status" value="1"/>
</dbReference>
<evidence type="ECO:0000256" key="5">
    <source>
        <dbReference type="PROSITE-ProRule" id="PRU00284"/>
    </source>
</evidence>
<evidence type="ECO:0000256" key="6">
    <source>
        <dbReference type="SAM" id="Phobius"/>
    </source>
</evidence>
<evidence type="ECO:0000256" key="1">
    <source>
        <dbReference type="ARBA" id="ARBA00004429"/>
    </source>
</evidence>
<dbReference type="PROSITE" id="PS50111">
    <property type="entry name" value="CHEMOTAXIS_TRANSDUC_2"/>
    <property type="match status" value="1"/>
</dbReference>
<comment type="subcellular location">
    <subcellularLocation>
        <location evidence="1">Cell inner membrane</location>
        <topology evidence="1">Multi-pass membrane protein</topology>
    </subcellularLocation>
</comment>
<dbReference type="CDD" id="cd06225">
    <property type="entry name" value="HAMP"/>
    <property type="match status" value="1"/>
</dbReference>
<comment type="caution">
    <text evidence="10">The sequence shown here is derived from an EMBL/GenBank/DDBJ whole genome shotgun (WGS) entry which is preliminary data.</text>
</comment>
<dbReference type="Proteomes" id="UP000027219">
    <property type="component" value="Unassembled WGS sequence"/>
</dbReference>
<accession>A0A066UNG2</accession>
<dbReference type="InterPro" id="IPR003660">
    <property type="entry name" value="HAMP_dom"/>
</dbReference>
<feature type="domain" description="Methyl-accepting transducer" evidence="7">
    <location>
        <begin position="375"/>
        <end position="611"/>
    </location>
</feature>
<sequence length="648" mass="70562">MRQLSISLRVKLGYAICLLFFIISGFVSFQGIQTLSNGFKHYSLLSGQAEESSNIETHFLQMRLTSERYLATLDDQYQQAYLANKSDIDQQLQSLLSQTQHSDSLERLSQVQQSITAFDQAYQLMSQSQQLIHQLVTVEMVKREENALKAAQSLLYESYNNDDSNASLYAGMLMENFLAAKIAVLSYSNDGNPKTYETGQDLFEYALPGIEGDIRSLESSDYQAELIDSFTAQREAYATGFEQVHQQKLENAQLQTQLTSLGDTLAIAVLDAQSIIEQQKNALIPELELSEERSIQIIVLLTGIALLVGTTSAILVTRSISKGIAQVKEITNELAQGNLSVDVKVTDQNEIGQLLENMKTTIESLRDIVQQVNTSSLRIGEMSESLDSVTTTGSNNASRLNDEIINISSAVSQLASSTSEIASSANHASEVASQATSNVAMGLTEVDKTLQEIGQADEQMQLSSQKVSDLHAESMNIGAILEVIQGVTEQTNLLALNAAIEAARAGEQGRGFAVVADEVRTLAKRTQESASQINDLITSLQRGAKDALESIKESHGTVSQASTQAQQASQNLHVINQHIQDLNQANSQIAVSVDEQDSLTRSLGDNAQGANTIAQSNQESVAKISEAASELTEVAHHLKSQVDRFKST</sequence>
<dbReference type="FunFam" id="1.10.287.950:FF:000001">
    <property type="entry name" value="Methyl-accepting chemotaxis sensory transducer"/>
    <property type="match status" value="1"/>
</dbReference>
<evidence type="ECO:0000259" key="8">
    <source>
        <dbReference type="PROSITE" id="PS50192"/>
    </source>
</evidence>
<dbReference type="Gene3D" id="6.10.340.10">
    <property type="match status" value="1"/>
</dbReference>
<keyword evidence="2" id="KW-0997">Cell inner membrane</keyword>
<dbReference type="PROSITE" id="PS50192">
    <property type="entry name" value="T_SNARE"/>
    <property type="match status" value="1"/>
</dbReference>
<dbReference type="InterPro" id="IPR000727">
    <property type="entry name" value="T_SNARE_dom"/>
</dbReference>
<dbReference type="PANTHER" id="PTHR32089:SF112">
    <property type="entry name" value="LYSOZYME-LIKE PROTEIN-RELATED"/>
    <property type="match status" value="1"/>
</dbReference>
<evidence type="ECO:0000313" key="10">
    <source>
        <dbReference type="EMBL" id="KDN27437.1"/>
    </source>
</evidence>
<evidence type="ECO:0000256" key="3">
    <source>
        <dbReference type="ARBA" id="ARBA00023224"/>
    </source>
</evidence>
<dbReference type="PROSITE" id="PS50885">
    <property type="entry name" value="HAMP"/>
    <property type="match status" value="1"/>
</dbReference>
<dbReference type="STRING" id="212667.VFDL14_21360"/>
<keyword evidence="6" id="KW-0472">Membrane</keyword>
<dbReference type="GO" id="GO:0006935">
    <property type="term" value="P:chemotaxis"/>
    <property type="evidence" value="ECO:0007669"/>
    <property type="project" value="UniProtKB-ARBA"/>
</dbReference>
<keyword evidence="6" id="KW-1133">Transmembrane helix</keyword>
<dbReference type="SUPFAM" id="SSF58104">
    <property type="entry name" value="Methyl-accepting chemotaxis protein (MCP) signaling domain"/>
    <property type="match status" value="1"/>
</dbReference>
<organism evidence="10 11">
    <name type="scientific">Vibrio fortis</name>
    <dbReference type="NCBI Taxonomy" id="212667"/>
    <lineage>
        <taxon>Bacteria</taxon>
        <taxon>Pseudomonadati</taxon>
        <taxon>Pseudomonadota</taxon>
        <taxon>Gammaproteobacteria</taxon>
        <taxon>Vibrionales</taxon>
        <taxon>Vibrionaceae</taxon>
        <taxon>Vibrio</taxon>
    </lineage>
</organism>
<evidence type="ECO:0000259" key="9">
    <source>
        <dbReference type="PROSITE" id="PS50885"/>
    </source>
</evidence>
<protein>
    <submittedName>
        <fullName evidence="10">Chemotaxis protein</fullName>
    </submittedName>
</protein>
<comment type="similarity">
    <text evidence="4">Belongs to the methyl-accepting chemotaxis (MCP) protein family.</text>
</comment>
<proteinExistence type="inferred from homology"/>
<dbReference type="SMART" id="SM00283">
    <property type="entry name" value="MA"/>
    <property type="match status" value="1"/>
</dbReference>
<dbReference type="RefSeq" id="WP_032552795.1">
    <property type="nucleotide sequence ID" value="NZ_JFFR01000027.1"/>
</dbReference>
<dbReference type="InterPro" id="IPR032255">
    <property type="entry name" value="HBM"/>
</dbReference>